<comment type="caution">
    <text evidence="9">The sequence shown here is derived from an EMBL/GenBank/DDBJ whole genome shotgun (WGS) entry which is preliminary data.</text>
</comment>
<feature type="transmembrane region" description="Helical" evidence="6">
    <location>
        <begin position="145"/>
        <end position="166"/>
    </location>
</feature>
<protein>
    <recommendedName>
        <fullName evidence="11">Competence protein ComEC</fullName>
    </recommendedName>
</protein>
<keyword evidence="5 6" id="KW-0472">Membrane</keyword>
<evidence type="ECO:0000256" key="4">
    <source>
        <dbReference type="ARBA" id="ARBA00022989"/>
    </source>
</evidence>
<dbReference type="InterPro" id="IPR025405">
    <property type="entry name" value="DUF4131"/>
</dbReference>
<dbReference type="PANTHER" id="PTHR30619">
    <property type="entry name" value="DNA INTERNALIZATION/COMPETENCE PROTEIN COMEC/REC2"/>
    <property type="match status" value="1"/>
</dbReference>
<evidence type="ECO:0000259" key="8">
    <source>
        <dbReference type="Pfam" id="PF13567"/>
    </source>
</evidence>
<keyword evidence="4 6" id="KW-1133">Transmembrane helix</keyword>
<accession>A0A2N5XSK7</accession>
<dbReference type="InterPro" id="IPR052159">
    <property type="entry name" value="Competence_DNA_uptake"/>
</dbReference>
<feature type="transmembrane region" description="Helical" evidence="6">
    <location>
        <begin position="120"/>
        <end position="138"/>
    </location>
</feature>
<comment type="subcellular location">
    <subcellularLocation>
        <location evidence="1">Cell membrane</location>
        <topology evidence="1">Multi-pass membrane protein</topology>
    </subcellularLocation>
</comment>
<feature type="transmembrane region" description="Helical" evidence="6">
    <location>
        <begin position="503"/>
        <end position="523"/>
    </location>
</feature>
<name>A0A2N5XSK7_9HYPH</name>
<organism evidence="9 10">
    <name type="scientific">Cohaesibacter celericrescens</name>
    <dbReference type="NCBI Taxonomy" id="2067669"/>
    <lineage>
        <taxon>Bacteria</taxon>
        <taxon>Pseudomonadati</taxon>
        <taxon>Pseudomonadota</taxon>
        <taxon>Alphaproteobacteria</taxon>
        <taxon>Hyphomicrobiales</taxon>
        <taxon>Cohaesibacteraceae</taxon>
    </lineage>
</organism>
<evidence type="ECO:0000259" key="7">
    <source>
        <dbReference type="Pfam" id="PF03772"/>
    </source>
</evidence>
<dbReference type="OrthoDB" id="9790149at2"/>
<evidence type="ECO:0008006" key="11">
    <source>
        <dbReference type="Google" id="ProtNLM"/>
    </source>
</evidence>
<dbReference type="InterPro" id="IPR004477">
    <property type="entry name" value="ComEC_N"/>
</dbReference>
<feature type="transmembrane region" description="Helical" evidence="6">
    <location>
        <begin position="343"/>
        <end position="364"/>
    </location>
</feature>
<dbReference type="Pfam" id="PF13567">
    <property type="entry name" value="DUF4131"/>
    <property type="match status" value="1"/>
</dbReference>
<feature type="transmembrane region" description="Helical" evidence="6">
    <location>
        <begin position="620"/>
        <end position="638"/>
    </location>
</feature>
<evidence type="ECO:0000313" key="9">
    <source>
        <dbReference type="EMBL" id="PLW77506.1"/>
    </source>
</evidence>
<dbReference type="PANTHER" id="PTHR30619:SF1">
    <property type="entry name" value="RECOMBINATION PROTEIN 2"/>
    <property type="match status" value="1"/>
</dbReference>
<evidence type="ECO:0000256" key="3">
    <source>
        <dbReference type="ARBA" id="ARBA00022692"/>
    </source>
</evidence>
<keyword evidence="2" id="KW-1003">Cell membrane</keyword>
<sequence>MDLAQLDRRVKGLMASGRKEKGVKEVHASENLAQVDRDCQIEPFVQQQYGFNPDREHLQPFIRQPSFGRRIGFAFEAIVQRVSDRWITDCEQQNAQFLWATMAMTFGAAGYYFLPDEPSIYVLLALSLSLCLLVFRRATKGHSVFALVVVSMAFIGLTAASFHGTFSSTPVLKDNFSAQITGVIERVELRSGNGRPDERWTVRVETIDKLAAEETPRRLLLVRKSHGAQFVAGQRIRVRAHLIPLQRPAFPGGFDYGRYLWARAIGGQGYLSRSIETLPLAPVGLISGFSHDLQVRVERARTRIAGYIAKRVDGEAGGLAIALSVGKRNYLSSQAEDALRQSGLAHILAISGLHMALVALSVFWGTRTALALIPHLALHYPIKKWAAAIALVCAGGYLILSGSSVATIRAFFMTAIFLVAIFVGRPALTMHNLALALLFLVLFQPYGVVEAGMQMSFAATAALIASYDRLQRMRIRGYQPEKQSRGAGVATLTGRALGGVGRWFMGIGTTSLIAGLAVLPFSIAHFQQMAPLGLIANLLVMPIVSLVVMPLGLLSVLLAPLGLQSVPLSGVEWGLDWVITLAGLISARSGADYLVIRGAGHFIPLVILALAIFAIHRGKLAYAALVPLCAAFLMWWTAPSADLWISEKGNRVAYRDVNHAWQTLGSNRKTLEVTALLRSDGDARALRSGAISKSSEVLESTNGNAVLKGCDKEACYAQGLMNMRGEKSDLSVAIVRHASAFQEECDKRSILVTSLPVPNNCTAPLLVVGPDRLKQEGARFVDFKRHQEANLDRGDGQRNPLANASQAVWTLHQTTALPTGQRPWHPVIN</sequence>
<keyword evidence="3 6" id="KW-0812">Transmembrane</keyword>
<dbReference type="Proteomes" id="UP000234881">
    <property type="component" value="Unassembled WGS sequence"/>
</dbReference>
<dbReference type="Pfam" id="PF03772">
    <property type="entry name" value="Competence"/>
    <property type="match status" value="1"/>
</dbReference>
<evidence type="ECO:0000256" key="5">
    <source>
        <dbReference type="ARBA" id="ARBA00023136"/>
    </source>
</evidence>
<feature type="domain" description="ComEC/Rec2-related protein" evidence="7">
    <location>
        <begin position="323"/>
        <end position="615"/>
    </location>
</feature>
<feature type="domain" description="DUF4131" evidence="8">
    <location>
        <begin position="120"/>
        <end position="273"/>
    </location>
</feature>
<feature type="transmembrane region" description="Helical" evidence="6">
    <location>
        <begin position="406"/>
        <end position="423"/>
    </location>
</feature>
<feature type="transmembrane region" description="Helical" evidence="6">
    <location>
        <begin position="535"/>
        <end position="558"/>
    </location>
</feature>
<gene>
    <name evidence="9" type="ORF">C0081_09325</name>
</gene>
<reference evidence="9 10" key="1">
    <citation type="submission" date="2018-01" db="EMBL/GenBank/DDBJ databases">
        <title>The draft genome sequence of Cohaesibacter sp. H1304.</title>
        <authorList>
            <person name="Wang N.-N."/>
            <person name="Du Z.-J."/>
        </authorList>
    </citation>
    <scope>NUCLEOTIDE SEQUENCE [LARGE SCALE GENOMIC DNA]</scope>
    <source>
        <strain evidence="9 10">H1304</strain>
    </source>
</reference>
<proteinExistence type="predicted"/>
<evidence type="ECO:0000313" key="10">
    <source>
        <dbReference type="Proteomes" id="UP000234881"/>
    </source>
</evidence>
<evidence type="ECO:0000256" key="1">
    <source>
        <dbReference type="ARBA" id="ARBA00004651"/>
    </source>
</evidence>
<dbReference type="EMBL" id="PKUQ01000016">
    <property type="protein sequence ID" value="PLW77506.1"/>
    <property type="molecule type" value="Genomic_DNA"/>
</dbReference>
<feature type="transmembrane region" description="Helical" evidence="6">
    <location>
        <begin position="593"/>
        <end position="613"/>
    </location>
</feature>
<evidence type="ECO:0000256" key="2">
    <source>
        <dbReference type="ARBA" id="ARBA00022475"/>
    </source>
</evidence>
<dbReference type="GO" id="GO:0005886">
    <property type="term" value="C:plasma membrane"/>
    <property type="evidence" value="ECO:0007669"/>
    <property type="project" value="UniProtKB-SubCell"/>
</dbReference>
<feature type="transmembrane region" description="Helical" evidence="6">
    <location>
        <begin position="385"/>
        <end position="400"/>
    </location>
</feature>
<dbReference type="AlphaFoldDB" id="A0A2N5XSK7"/>
<feature type="transmembrane region" description="Helical" evidence="6">
    <location>
        <begin position="430"/>
        <end position="447"/>
    </location>
</feature>
<evidence type="ECO:0000256" key="6">
    <source>
        <dbReference type="SAM" id="Phobius"/>
    </source>
</evidence>
<dbReference type="NCBIfam" id="TIGR00360">
    <property type="entry name" value="ComEC_N-term"/>
    <property type="match status" value="1"/>
</dbReference>
<feature type="transmembrane region" description="Helical" evidence="6">
    <location>
        <begin position="97"/>
        <end position="114"/>
    </location>
</feature>
<keyword evidence="10" id="KW-1185">Reference proteome</keyword>